<dbReference type="PIRSF" id="PIRSF017617">
    <property type="entry name" value="Thr_aldolase"/>
    <property type="match status" value="1"/>
</dbReference>
<dbReference type="GO" id="GO:0006545">
    <property type="term" value="P:glycine biosynthetic process"/>
    <property type="evidence" value="ECO:0007669"/>
    <property type="project" value="TreeGrafter"/>
</dbReference>
<dbReference type="EMBL" id="ACJM01000008">
    <property type="protein sequence ID" value="EEG77367.1"/>
    <property type="molecule type" value="Genomic_DNA"/>
</dbReference>
<dbReference type="CDD" id="cd06502">
    <property type="entry name" value="TA_like"/>
    <property type="match status" value="1"/>
</dbReference>
<sequence length="339" mass="36633">MKIIDLRSDTVTKPTKAMRQAMMDAEVGDDVYGEDPTVNRLEEKSAELMGKEAALFVPTGSMGNQLALMVHCERGQEVICDADAHVFHYEMAAAGILSGVQLYPVTDLHNENGLGVLIDHIRPPLSYLPQTRLICLENTLNRGGGSVMPLEQMAVVYRLAREYKLKVHLDGARIFNAATALQCDVTDLSGYADSVMFCLSKGLGAPVGSILAGKNEFIEQARRYRKLLGGGMRQAGVLAAAGLVALDDIAQLSDDHENAVRLAEGLAKIEGLSVDLSKVQTNMVMAEIQELSVQEFLDRILEAGVAAGPMGPGRVRFVTHRDVTAADIDEALMRIGQAL</sequence>
<dbReference type="AlphaFoldDB" id="C0GH65"/>
<dbReference type="Gene3D" id="3.90.1150.10">
    <property type="entry name" value="Aspartate Aminotransferase, domain 1"/>
    <property type="match status" value="1"/>
</dbReference>
<name>C0GH65_DETAL</name>
<keyword evidence="4 7" id="KW-0456">Lyase</keyword>
<protein>
    <submittedName>
        <fullName evidence="7">Threonine aldolase</fullName>
        <ecNumber evidence="7">4.1.2.5</ecNumber>
    </submittedName>
</protein>
<dbReference type="GO" id="GO:0006567">
    <property type="term" value="P:L-threonine catabolic process"/>
    <property type="evidence" value="ECO:0007669"/>
    <property type="project" value="TreeGrafter"/>
</dbReference>
<evidence type="ECO:0000313" key="8">
    <source>
        <dbReference type="Proteomes" id="UP000006443"/>
    </source>
</evidence>
<feature type="modified residue" description="N6-(pyridoxal phosphate)lysine" evidence="5">
    <location>
        <position position="201"/>
    </location>
</feature>
<comment type="cofactor">
    <cofactor evidence="1">
        <name>pyridoxal 5'-phosphate</name>
        <dbReference type="ChEBI" id="CHEBI:597326"/>
    </cofactor>
</comment>
<dbReference type="FunFam" id="3.40.640.10:FF:000030">
    <property type="entry name" value="Low-specificity L-threonine aldolase"/>
    <property type="match status" value="1"/>
</dbReference>
<evidence type="ECO:0000313" key="7">
    <source>
        <dbReference type="EMBL" id="EEG77367.1"/>
    </source>
</evidence>
<comment type="caution">
    <text evidence="7">The sequence shown here is derived from an EMBL/GenBank/DDBJ whole genome shotgun (WGS) entry which is preliminary data.</text>
</comment>
<dbReference type="PANTHER" id="PTHR48097:SF9">
    <property type="entry name" value="L-THREONINE ALDOLASE"/>
    <property type="match status" value="1"/>
</dbReference>
<dbReference type="GO" id="GO:0008732">
    <property type="term" value="F:L-allo-threonine aldolase activity"/>
    <property type="evidence" value="ECO:0007669"/>
    <property type="project" value="TreeGrafter"/>
</dbReference>
<dbReference type="PANTHER" id="PTHR48097">
    <property type="entry name" value="L-THREONINE ALDOLASE-RELATED"/>
    <property type="match status" value="1"/>
</dbReference>
<keyword evidence="8" id="KW-1185">Reference proteome</keyword>
<evidence type="ECO:0000256" key="1">
    <source>
        <dbReference type="ARBA" id="ARBA00001933"/>
    </source>
</evidence>
<dbReference type="FunFam" id="3.90.1150.10:FF:000041">
    <property type="entry name" value="Low-specificity L-threonine aldolase"/>
    <property type="match status" value="1"/>
</dbReference>
<dbReference type="Gene3D" id="3.40.640.10">
    <property type="entry name" value="Type I PLP-dependent aspartate aminotransferase-like (Major domain)"/>
    <property type="match status" value="1"/>
</dbReference>
<evidence type="ECO:0000256" key="5">
    <source>
        <dbReference type="PIRSR" id="PIRSR017617-1"/>
    </source>
</evidence>
<dbReference type="STRING" id="555088.DealDRAFT_1824"/>
<organism evidence="7 8">
    <name type="scientific">Dethiobacter alkaliphilus AHT 1</name>
    <dbReference type="NCBI Taxonomy" id="555088"/>
    <lineage>
        <taxon>Bacteria</taxon>
        <taxon>Bacillati</taxon>
        <taxon>Bacillota</taxon>
        <taxon>Dethiobacteria</taxon>
        <taxon>Dethiobacterales</taxon>
        <taxon>Dethiobacteraceae</taxon>
        <taxon>Dethiobacter</taxon>
    </lineage>
</organism>
<feature type="domain" description="Aromatic amino acid beta-eliminating lyase/threonine aldolase" evidence="6">
    <location>
        <begin position="5"/>
        <end position="287"/>
    </location>
</feature>
<evidence type="ECO:0000256" key="2">
    <source>
        <dbReference type="ARBA" id="ARBA00006966"/>
    </source>
</evidence>
<dbReference type="SUPFAM" id="SSF53383">
    <property type="entry name" value="PLP-dependent transferases"/>
    <property type="match status" value="1"/>
</dbReference>
<dbReference type="NCBIfam" id="NF041359">
    <property type="entry name" value="GntG_guanitoxin"/>
    <property type="match status" value="1"/>
</dbReference>
<evidence type="ECO:0000256" key="4">
    <source>
        <dbReference type="ARBA" id="ARBA00023239"/>
    </source>
</evidence>
<dbReference type="InterPro" id="IPR023603">
    <property type="entry name" value="Low_specificity_L-TA-like"/>
</dbReference>
<dbReference type="InterPro" id="IPR015422">
    <property type="entry name" value="PyrdxlP-dep_Trfase_small"/>
</dbReference>
<dbReference type="GO" id="GO:0005829">
    <property type="term" value="C:cytosol"/>
    <property type="evidence" value="ECO:0007669"/>
    <property type="project" value="TreeGrafter"/>
</dbReference>
<comment type="similarity">
    <text evidence="2">Belongs to the threonine aldolase family.</text>
</comment>
<keyword evidence="3" id="KW-0663">Pyridoxal phosphate</keyword>
<gene>
    <name evidence="7" type="ORF">DealDRAFT_1824</name>
</gene>
<dbReference type="Pfam" id="PF01212">
    <property type="entry name" value="Beta_elim_lyase"/>
    <property type="match status" value="1"/>
</dbReference>
<evidence type="ECO:0000256" key="3">
    <source>
        <dbReference type="ARBA" id="ARBA00022898"/>
    </source>
</evidence>
<dbReference type="Proteomes" id="UP000006443">
    <property type="component" value="Unassembled WGS sequence"/>
</dbReference>
<accession>C0GH65</accession>
<reference evidence="7 8" key="1">
    <citation type="submission" date="2009-02" db="EMBL/GenBank/DDBJ databases">
        <title>Sequencing of the draft genome and assembly of Dethiobacter alkaliphilus AHT 1.</title>
        <authorList>
            <consortium name="US DOE Joint Genome Institute (JGI-PGF)"/>
            <person name="Lucas S."/>
            <person name="Copeland A."/>
            <person name="Lapidus A."/>
            <person name="Glavina del Rio T."/>
            <person name="Dalin E."/>
            <person name="Tice H."/>
            <person name="Bruce D."/>
            <person name="Goodwin L."/>
            <person name="Pitluck S."/>
            <person name="Larimer F."/>
            <person name="Land M.L."/>
            <person name="Hauser L."/>
            <person name="Muyzer G."/>
        </authorList>
    </citation>
    <scope>NUCLEOTIDE SEQUENCE [LARGE SCALE GENOMIC DNA]</scope>
    <source>
        <strain evidence="7 8">AHT 1</strain>
    </source>
</reference>
<evidence type="ECO:0000259" key="6">
    <source>
        <dbReference type="Pfam" id="PF01212"/>
    </source>
</evidence>
<dbReference type="eggNOG" id="COG2008">
    <property type="taxonomic scope" value="Bacteria"/>
</dbReference>
<dbReference type="RefSeq" id="WP_008516763.1">
    <property type="nucleotide sequence ID" value="NZ_ACJM01000008.1"/>
</dbReference>
<dbReference type="NCBIfam" id="NF007825">
    <property type="entry name" value="PRK10534.1"/>
    <property type="match status" value="1"/>
</dbReference>
<proteinExistence type="inferred from homology"/>
<dbReference type="InterPro" id="IPR015424">
    <property type="entry name" value="PyrdxlP-dep_Trfase"/>
</dbReference>
<dbReference type="InterPro" id="IPR015421">
    <property type="entry name" value="PyrdxlP-dep_Trfase_major"/>
</dbReference>
<dbReference type="EC" id="4.1.2.5" evidence="7"/>
<dbReference type="InterPro" id="IPR001597">
    <property type="entry name" value="ArAA_b-elim_lyase/Thr_aldolase"/>
</dbReference>